<protein>
    <submittedName>
        <fullName evidence="1">AMP-binding protein</fullName>
    </submittedName>
</protein>
<dbReference type="InterPro" id="IPR045851">
    <property type="entry name" value="AMP-bd_C_sf"/>
</dbReference>
<keyword evidence="2" id="KW-1185">Reference proteome</keyword>
<dbReference type="AlphaFoldDB" id="A0A975JCB0"/>
<name>A0A975JCB0_9RHOB</name>
<organism evidence="1 2">
    <name type="scientific">Sulfitobacter albidus</name>
    <dbReference type="NCBI Taxonomy" id="2829501"/>
    <lineage>
        <taxon>Bacteria</taxon>
        <taxon>Pseudomonadati</taxon>
        <taxon>Pseudomonadota</taxon>
        <taxon>Alphaproteobacteria</taxon>
        <taxon>Rhodobacterales</taxon>
        <taxon>Roseobacteraceae</taxon>
        <taxon>Sulfitobacter</taxon>
    </lineage>
</organism>
<dbReference type="Gene3D" id="3.40.50.12780">
    <property type="entry name" value="N-terminal domain of ligase-like"/>
    <property type="match status" value="1"/>
</dbReference>
<reference evidence="1" key="1">
    <citation type="submission" date="2021-04" db="EMBL/GenBank/DDBJ databases">
        <title>Complete genome sequence for Sulfitobacter sp. strain JK7-1.</title>
        <authorList>
            <person name="Park S.-J."/>
        </authorList>
    </citation>
    <scope>NUCLEOTIDE SEQUENCE</scope>
    <source>
        <strain evidence="1">JK7-1</strain>
    </source>
</reference>
<evidence type="ECO:0000313" key="1">
    <source>
        <dbReference type="EMBL" id="QUJ75841.1"/>
    </source>
</evidence>
<dbReference type="InterPro" id="IPR042099">
    <property type="entry name" value="ANL_N_sf"/>
</dbReference>
<evidence type="ECO:0000313" key="2">
    <source>
        <dbReference type="Proteomes" id="UP000683291"/>
    </source>
</evidence>
<gene>
    <name evidence="1" type="ORF">KDD17_12960</name>
</gene>
<dbReference type="PANTHER" id="PTHR43767:SF1">
    <property type="entry name" value="NONRIBOSOMAL PEPTIDE SYNTHASE PES1 (EUROFUNG)-RELATED"/>
    <property type="match status" value="1"/>
</dbReference>
<dbReference type="EMBL" id="CP073581">
    <property type="protein sequence ID" value="QUJ75841.1"/>
    <property type="molecule type" value="Genomic_DNA"/>
</dbReference>
<dbReference type="InterPro" id="IPR050237">
    <property type="entry name" value="ATP-dep_AMP-bd_enzyme"/>
</dbReference>
<dbReference type="Gene3D" id="3.30.300.30">
    <property type="match status" value="1"/>
</dbReference>
<proteinExistence type="predicted"/>
<dbReference type="Proteomes" id="UP000683291">
    <property type="component" value="Chromosome 1"/>
</dbReference>
<dbReference type="KEGG" id="sual:KDD17_12960"/>
<sequence length="204" mass="21436">MRGGTLDAPTRAAARTLFPNAAIHVFYGAAETSFITLTDADTPDGSVGKPYPGVKIRLTDGTIATRSPYAFNGYLGAGSPHTRRDGDWLTLGERGWQDADGNLYLQGRAGRMITVADRNIFLDAVTDTLAPLAHPRHLAVIARPDPLRGARASVVVSGPPDATLGATLADACAHAFGLRAAVTFHPDFPLRPSGKPDLAALEAP</sequence>
<dbReference type="PANTHER" id="PTHR43767">
    <property type="entry name" value="LONG-CHAIN-FATTY-ACID--COA LIGASE"/>
    <property type="match status" value="1"/>
</dbReference>
<dbReference type="GO" id="GO:0016878">
    <property type="term" value="F:acid-thiol ligase activity"/>
    <property type="evidence" value="ECO:0007669"/>
    <property type="project" value="UniProtKB-ARBA"/>
</dbReference>
<dbReference type="SUPFAM" id="SSF56801">
    <property type="entry name" value="Acetyl-CoA synthetase-like"/>
    <property type="match status" value="1"/>
</dbReference>
<accession>A0A975JCB0</accession>